<dbReference type="PANTHER" id="PTHR24305:SF107">
    <property type="entry name" value="P450, PUTATIVE (EUROFUNG)-RELATED"/>
    <property type="match status" value="1"/>
</dbReference>
<reference evidence="10 11" key="1">
    <citation type="journal article" date="2016" name="Genome Announc.">
        <title>Genome Sequence of Madurella mycetomatis mm55, Isolated from a Human Mycetoma Case in Sudan.</title>
        <authorList>
            <person name="Smit S."/>
            <person name="Derks M.F."/>
            <person name="Bervoets S."/>
            <person name="Fahal A."/>
            <person name="van Leeuwen W."/>
            <person name="van Belkum A."/>
            <person name="van de Sande W.W."/>
        </authorList>
    </citation>
    <scope>NUCLEOTIDE SEQUENCE [LARGE SCALE GENOMIC DNA]</scope>
    <source>
        <strain evidence="11">mm55</strain>
    </source>
</reference>
<gene>
    <name evidence="10" type="ORF">MMYC01_208780</name>
</gene>
<comment type="cofactor">
    <cofactor evidence="1 8">
        <name>heme</name>
        <dbReference type="ChEBI" id="CHEBI:30413"/>
    </cofactor>
</comment>
<dbReference type="Gene3D" id="1.10.630.10">
    <property type="entry name" value="Cytochrome P450"/>
    <property type="match status" value="1"/>
</dbReference>
<feature type="transmembrane region" description="Helical" evidence="9">
    <location>
        <begin position="6"/>
        <end position="24"/>
    </location>
</feature>
<dbReference type="SUPFAM" id="SSF48264">
    <property type="entry name" value="Cytochrome P450"/>
    <property type="match status" value="1"/>
</dbReference>
<dbReference type="PRINTS" id="PR00463">
    <property type="entry name" value="EP450I"/>
</dbReference>
<dbReference type="OrthoDB" id="10029320at2759"/>
<dbReference type="AlphaFoldDB" id="A0A175VU76"/>
<keyword evidence="3 8" id="KW-0349">Heme</keyword>
<evidence type="ECO:0000256" key="6">
    <source>
        <dbReference type="ARBA" id="ARBA00023004"/>
    </source>
</evidence>
<evidence type="ECO:0000313" key="10">
    <source>
        <dbReference type="EMBL" id="KXX75066.1"/>
    </source>
</evidence>
<keyword evidence="7 10" id="KW-0503">Monooxygenase</keyword>
<dbReference type="VEuPathDB" id="FungiDB:MMYC01_208780"/>
<keyword evidence="11" id="KW-1185">Reference proteome</keyword>
<evidence type="ECO:0000256" key="2">
    <source>
        <dbReference type="ARBA" id="ARBA00005179"/>
    </source>
</evidence>
<comment type="caution">
    <text evidence="10">The sequence shown here is derived from an EMBL/GenBank/DDBJ whole genome shotgun (WGS) entry which is preliminary data.</text>
</comment>
<evidence type="ECO:0000256" key="4">
    <source>
        <dbReference type="ARBA" id="ARBA00022723"/>
    </source>
</evidence>
<protein>
    <submittedName>
        <fullName evidence="10">Sterigmatocystin biosynthesis P450 monooxygenase stcS</fullName>
    </submittedName>
</protein>
<dbReference type="EMBL" id="LCTW02000297">
    <property type="protein sequence ID" value="KXX75066.1"/>
    <property type="molecule type" value="Genomic_DNA"/>
</dbReference>
<sequence>MSKLADAFWLAAAAVGAALVYFALRLSARRRSYRDLPKPPHSALWGHLKLMGEYMDKVAPGNYLQAAIAQMKQDFDLPDVFYLDLWPFGPEFIVCSSADAAALPTTATPFPQSSVVEQFFAGTLGPSFIESTNGALWKELHQMLAPGLTPSAVRSYHQLIVDEAKLFHDRLRQFAASGDTFDMHGELGKYPFEVIWQIFFGERLDTQSRGSHLYEDSRRLNDVAGFTMSSNNPIAKWRASRELKELVRKIDVAVEERLRSRFAILGAEKNLPTRTTAGTLLDRMLLSHVQNGLPLDERLIKLVKENAKGFLVAGYGTTSDTSSYVFMFLGAFPEVLRKLREEHDRVFDKDFDKTLELLRQDPGRIKALEYTTAVIYETLRLFPVGMVCRAPPPGMTSFEYKGKHYPLQDRQFAIISYVMHYDPSNFDEPKEFKPERFLGDAAHSRNAFRPFERGLRSCMGQTLAMDEMKIMLLMTARWFDFELRDHNPVKEPRLGHTKLDTILGDHAFQTVRFTAGPTGEVRMRVRSARAAN</sequence>
<keyword evidence="4 8" id="KW-0479">Metal-binding</keyword>
<dbReference type="InterPro" id="IPR050121">
    <property type="entry name" value="Cytochrome_P450_monoxygenase"/>
</dbReference>
<organism evidence="10 11">
    <name type="scientific">Madurella mycetomatis</name>
    <dbReference type="NCBI Taxonomy" id="100816"/>
    <lineage>
        <taxon>Eukaryota</taxon>
        <taxon>Fungi</taxon>
        <taxon>Dikarya</taxon>
        <taxon>Ascomycota</taxon>
        <taxon>Pezizomycotina</taxon>
        <taxon>Sordariomycetes</taxon>
        <taxon>Sordariomycetidae</taxon>
        <taxon>Sordariales</taxon>
        <taxon>Sordariales incertae sedis</taxon>
        <taxon>Madurella</taxon>
    </lineage>
</organism>
<evidence type="ECO:0000256" key="8">
    <source>
        <dbReference type="PIRSR" id="PIRSR602401-1"/>
    </source>
</evidence>
<dbReference type="InterPro" id="IPR036396">
    <property type="entry name" value="Cyt_P450_sf"/>
</dbReference>
<keyword evidence="9" id="KW-0812">Transmembrane</keyword>
<accession>A0A175VU76</accession>
<proteinExistence type="predicted"/>
<dbReference type="Proteomes" id="UP000078237">
    <property type="component" value="Unassembled WGS sequence"/>
</dbReference>
<name>A0A175VU76_9PEZI</name>
<keyword evidence="9" id="KW-0472">Membrane</keyword>
<dbReference type="PRINTS" id="PR00385">
    <property type="entry name" value="P450"/>
</dbReference>
<dbReference type="STRING" id="100816.A0A175VU76"/>
<comment type="pathway">
    <text evidence="2">Secondary metabolite biosynthesis.</text>
</comment>
<keyword evidence="6 8" id="KW-0408">Iron</keyword>
<evidence type="ECO:0000256" key="3">
    <source>
        <dbReference type="ARBA" id="ARBA00022617"/>
    </source>
</evidence>
<keyword evidence="5" id="KW-0560">Oxidoreductase</keyword>
<feature type="binding site" description="axial binding residue" evidence="8">
    <location>
        <position position="458"/>
    </location>
    <ligand>
        <name>heme</name>
        <dbReference type="ChEBI" id="CHEBI:30413"/>
    </ligand>
    <ligandPart>
        <name>Fe</name>
        <dbReference type="ChEBI" id="CHEBI:18248"/>
    </ligandPart>
</feature>
<dbReference type="InterPro" id="IPR002401">
    <property type="entry name" value="Cyt_P450_E_grp-I"/>
</dbReference>
<evidence type="ECO:0000256" key="5">
    <source>
        <dbReference type="ARBA" id="ARBA00023002"/>
    </source>
</evidence>
<evidence type="ECO:0000256" key="1">
    <source>
        <dbReference type="ARBA" id="ARBA00001971"/>
    </source>
</evidence>
<keyword evidence="9" id="KW-1133">Transmembrane helix</keyword>
<dbReference type="GO" id="GO:0020037">
    <property type="term" value="F:heme binding"/>
    <property type="evidence" value="ECO:0007669"/>
    <property type="project" value="InterPro"/>
</dbReference>
<dbReference type="GO" id="GO:0005506">
    <property type="term" value="F:iron ion binding"/>
    <property type="evidence" value="ECO:0007669"/>
    <property type="project" value="InterPro"/>
</dbReference>
<dbReference type="Pfam" id="PF00067">
    <property type="entry name" value="p450"/>
    <property type="match status" value="1"/>
</dbReference>
<dbReference type="InterPro" id="IPR001128">
    <property type="entry name" value="Cyt_P450"/>
</dbReference>
<evidence type="ECO:0000313" key="11">
    <source>
        <dbReference type="Proteomes" id="UP000078237"/>
    </source>
</evidence>
<dbReference type="PANTHER" id="PTHR24305">
    <property type="entry name" value="CYTOCHROME P450"/>
    <property type="match status" value="1"/>
</dbReference>
<evidence type="ECO:0000256" key="9">
    <source>
        <dbReference type="SAM" id="Phobius"/>
    </source>
</evidence>
<dbReference type="GO" id="GO:0016705">
    <property type="term" value="F:oxidoreductase activity, acting on paired donors, with incorporation or reduction of molecular oxygen"/>
    <property type="evidence" value="ECO:0007669"/>
    <property type="project" value="InterPro"/>
</dbReference>
<dbReference type="GO" id="GO:0004497">
    <property type="term" value="F:monooxygenase activity"/>
    <property type="evidence" value="ECO:0007669"/>
    <property type="project" value="UniProtKB-KW"/>
</dbReference>
<evidence type="ECO:0000256" key="7">
    <source>
        <dbReference type="ARBA" id="ARBA00023033"/>
    </source>
</evidence>